<dbReference type="Proteomes" id="UP000076532">
    <property type="component" value="Unassembled WGS sequence"/>
</dbReference>
<keyword evidence="4" id="KW-1185">Reference proteome</keyword>
<dbReference type="EMBL" id="KV417558">
    <property type="protein sequence ID" value="KZP20108.1"/>
    <property type="molecule type" value="Genomic_DNA"/>
</dbReference>
<accession>A0A166IRZ4</accession>
<evidence type="ECO:0000313" key="4">
    <source>
        <dbReference type="Proteomes" id="UP000076532"/>
    </source>
</evidence>
<sequence>MTHPISPTQRYGPFLTPVGAYVICYTLSALSDLLTLACISLPLSHRATATPHWHR</sequence>
<proteinExistence type="predicted"/>
<protein>
    <submittedName>
        <fullName evidence="3">Uncharacterized protein</fullName>
    </submittedName>
</protein>
<keyword evidence="1" id="KW-0812">Transmembrane</keyword>
<evidence type="ECO:0000313" key="2">
    <source>
        <dbReference type="EMBL" id="KZP18833.1"/>
    </source>
</evidence>
<dbReference type="EMBL" id="KV417569">
    <property type="protein sequence ID" value="KZP18833.1"/>
    <property type="molecule type" value="Genomic_DNA"/>
</dbReference>
<reference evidence="3 4" key="1">
    <citation type="journal article" date="2016" name="Mol. Biol. Evol.">
        <title>Comparative Genomics of Early-Diverging Mushroom-Forming Fungi Provides Insights into the Origins of Lignocellulose Decay Capabilities.</title>
        <authorList>
            <person name="Nagy L.G."/>
            <person name="Riley R."/>
            <person name="Tritt A."/>
            <person name="Adam C."/>
            <person name="Daum C."/>
            <person name="Floudas D."/>
            <person name="Sun H."/>
            <person name="Yadav J.S."/>
            <person name="Pangilinan J."/>
            <person name="Larsson K.H."/>
            <person name="Matsuura K."/>
            <person name="Barry K."/>
            <person name="Labutti K."/>
            <person name="Kuo R."/>
            <person name="Ohm R.A."/>
            <person name="Bhattacharya S.S."/>
            <person name="Shirouzu T."/>
            <person name="Yoshinaga Y."/>
            <person name="Martin F.M."/>
            <person name="Grigoriev I.V."/>
            <person name="Hibbett D.S."/>
        </authorList>
    </citation>
    <scope>NUCLEOTIDE SEQUENCE [LARGE SCALE GENOMIC DNA]</scope>
    <source>
        <strain evidence="3 4">CBS 109695</strain>
    </source>
</reference>
<feature type="transmembrane region" description="Helical" evidence="1">
    <location>
        <begin position="20"/>
        <end position="43"/>
    </location>
</feature>
<gene>
    <name evidence="3" type="ORF">FIBSPDRAFT_862115</name>
    <name evidence="2" type="ORF">FIBSPDRAFT_863417</name>
</gene>
<evidence type="ECO:0000256" key="1">
    <source>
        <dbReference type="SAM" id="Phobius"/>
    </source>
</evidence>
<organism evidence="3 4">
    <name type="scientific">Athelia psychrophila</name>
    <dbReference type="NCBI Taxonomy" id="1759441"/>
    <lineage>
        <taxon>Eukaryota</taxon>
        <taxon>Fungi</taxon>
        <taxon>Dikarya</taxon>
        <taxon>Basidiomycota</taxon>
        <taxon>Agaricomycotina</taxon>
        <taxon>Agaricomycetes</taxon>
        <taxon>Agaricomycetidae</taxon>
        <taxon>Atheliales</taxon>
        <taxon>Atheliaceae</taxon>
        <taxon>Athelia</taxon>
    </lineage>
</organism>
<dbReference type="AlphaFoldDB" id="A0A166IRZ4"/>
<keyword evidence="1" id="KW-1133">Transmembrane helix</keyword>
<keyword evidence="1" id="KW-0472">Membrane</keyword>
<name>A0A166IRZ4_9AGAM</name>
<evidence type="ECO:0000313" key="3">
    <source>
        <dbReference type="EMBL" id="KZP20108.1"/>
    </source>
</evidence>